<proteinExistence type="predicted"/>
<feature type="compositionally biased region" description="Gly residues" evidence="1">
    <location>
        <begin position="176"/>
        <end position="189"/>
    </location>
</feature>
<evidence type="ECO:0000313" key="2">
    <source>
        <dbReference type="EMBL" id="KKN54244.1"/>
    </source>
</evidence>
<feature type="region of interest" description="Disordered" evidence="1">
    <location>
        <begin position="169"/>
        <end position="240"/>
    </location>
</feature>
<dbReference type="EMBL" id="LAZR01000936">
    <property type="protein sequence ID" value="KKN54244.1"/>
    <property type="molecule type" value="Genomic_DNA"/>
</dbReference>
<dbReference type="AlphaFoldDB" id="A0A0F9RHE9"/>
<feature type="compositionally biased region" description="Gly residues" evidence="1">
    <location>
        <begin position="198"/>
        <end position="217"/>
    </location>
</feature>
<name>A0A0F9RHE9_9ZZZZ</name>
<evidence type="ECO:0000256" key="1">
    <source>
        <dbReference type="SAM" id="MobiDB-lite"/>
    </source>
</evidence>
<comment type="caution">
    <text evidence="2">The sequence shown here is derived from an EMBL/GenBank/DDBJ whole genome shotgun (WGS) entry which is preliminary data.</text>
</comment>
<organism evidence="2">
    <name type="scientific">marine sediment metagenome</name>
    <dbReference type="NCBI Taxonomy" id="412755"/>
    <lineage>
        <taxon>unclassified sequences</taxon>
        <taxon>metagenomes</taxon>
        <taxon>ecological metagenomes</taxon>
    </lineage>
</organism>
<accession>A0A0F9RHE9</accession>
<protein>
    <submittedName>
        <fullName evidence="2">Uncharacterized protein</fullName>
    </submittedName>
</protein>
<sequence length="307" mass="31499">MPDQIDIGKYLSSLYGDYSQSRGRKETMFGEGISALQSYADIFKPGGTYGAGTEAAINRAGTKAVASGYQNLVSAGLSNTTVPGGLQATFEEEVGIPARLRSEDRRMELLGGATSQLASAYTNYNPLSPSAGDIAHLATGGFSGIQTGRIADMNAQLAANAQNPYPFGRFEDQFGSSGGGGTSGGGGGTAPTTSQHLGAGGFSNPYGGGSGDGGFAGGELPVMVGGQRVDPGTDTAYSGGMSQQEYKAANPTGYAEWWDQMQRASAFGRPIPPKPWETGGDVFAPSTAIDDPFADYASRISGVSAYI</sequence>
<reference evidence="2" key="1">
    <citation type="journal article" date="2015" name="Nature">
        <title>Complex archaea that bridge the gap between prokaryotes and eukaryotes.</title>
        <authorList>
            <person name="Spang A."/>
            <person name="Saw J.H."/>
            <person name="Jorgensen S.L."/>
            <person name="Zaremba-Niedzwiedzka K."/>
            <person name="Martijn J."/>
            <person name="Lind A.E."/>
            <person name="van Eijk R."/>
            <person name="Schleper C."/>
            <person name="Guy L."/>
            <person name="Ettema T.J."/>
        </authorList>
    </citation>
    <scope>NUCLEOTIDE SEQUENCE</scope>
</reference>
<gene>
    <name evidence="2" type="ORF">LCGC14_0594260</name>
</gene>